<dbReference type="Proteomes" id="UP000617734">
    <property type="component" value="Unassembled WGS sequence"/>
</dbReference>
<protein>
    <recommendedName>
        <fullName evidence="2">Transposase DDE domain-containing protein</fullName>
    </recommendedName>
</protein>
<evidence type="ECO:0000256" key="1">
    <source>
        <dbReference type="SAM" id="MobiDB-lite"/>
    </source>
</evidence>
<sequence length="125" mass="14487">MHALRTGHGRHPCAPPRRGPPAHPPRPRLGDKGYSSRTIRVHLRRRRIARTIPERADQAAGPRRRGRHGGRPPGFDREKYPHRNTVERCFNRPKQYRGTATRYDRTRESYQAAVTLASTLLWINL</sequence>
<proteinExistence type="predicted"/>
<reference evidence="3" key="1">
    <citation type="journal article" date="2014" name="Int. J. Syst. Evol. Microbiol.">
        <title>Complete genome sequence of Corynebacterium casei LMG S-19264T (=DSM 44701T), isolated from a smear-ripened cheese.</title>
        <authorList>
            <consortium name="US DOE Joint Genome Institute (JGI-PGF)"/>
            <person name="Walter F."/>
            <person name="Albersmeier A."/>
            <person name="Kalinowski J."/>
            <person name="Ruckert C."/>
        </authorList>
    </citation>
    <scope>NUCLEOTIDE SEQUENCE</scope>
    <source>
        <strain evidence="3">JCM 4646</strain>
    </source>
</reference>
<reference evidence="3" key="2">
    <citation type="submission" date="2020-09" db="EMBL/GenBank/DDBJ databases">
        <authorList>
            <person name="Sun Q."/>
            <person name="Ohkuma M."/>
        </authorList>
    </citation>
    <scope>NUCLEOTIDE SEQUENCE</scope>
    <source>
        <strain evidence="3">JCM 4646</strain>
    </source>
</reference>
<gene>
    <name evidence="3" type="ORF">GCM10018781_28520</name>
</gene>
<feature type="compositionally biased region" description="Pro residues" evidence="1">
    <location>
        <begin position="13"/>
        <end position="24"/>
    </location>
</feature>
<dbReference type="GeneID" id="95353300"/>
<dbReference type="EMBL" id="BNBO01000012">
    <property type="protein sequence ID" value="GHH69671.1"/>
    <property type="molecule type" value="Genomic_DNA"/>
</dbReference>
<feature type="compositionally biased region" description="Basic residues" evidence="1">
    <location>
        <begin position="1"/>
        <end position="11"/>
    </location>
</feature>
<dbReference type="InterPro" id="IPR025668">
    <property type="entry name" value="Tnp_DDE_dom"/>
</dbReference>
<feature type="domain" description="Transposase DDE" evidence="2">
    <location>
        <begin position="31"/>
        <end position="123"/>
    </location>
</feature>
<evidence type="ECO:0000313" key="4">
    <source>
        <dbReference type="Proteomes" id="UP000617734"/>
    </source>
</evidence>
<comment type="caution">
    <text evidence="3">The sequence shown here is derived from an EMBL/GenBank/DDBJ whole genome shotgun (WGS) entry which is preliminary data.</text>
</comment>
<dbReference type="PANTHER" id="PTHR30007">
    <property type="entry name" value="PHP DOMAIN PROTEIN"/>
    <property type="match status" value="1"/>
</dbReference>
<dbReference type="AlphaFoldDB" id="A0A919KRR0"/>
<name>A0A919KRR0_9ACTN</name>
<evidence type="ECO:0000313" key="3">
    <source>
        <dbReference type="EMBL" id="GHH69671.1"/>
    </source>
</evidence>
<accession>A0A919KRR0</accession>
<organism evidence="3 4">
    <name type="scientific">Kitasatospora indigofera</name>
    <dbReference type="NCBI Taxonomy" id="67307"/>
    <lineage>
        <taxon>Bacteria</taxon>
        <taxon>Bacillati</taxon>
        <taxon>Actinomycetota</taxon>
        <taxon>Actinomycetes</taxon>
        <taxon>Kitasatosporales</taxon>
        <taxon>Streptomycetaceae</taxon>
        <taxon>Kitasatospora</taxon>
    </lineage>
</organism>
<keyword evidence="4" id="KW-1185">Reference proteome</keyword>
<dbReference type="Pfam" id="PF13586">
    <property type="entry name" value="DDE_Tnp_1_2"/>
    <property type="match status" value="1"/>
</dbReference>
<feature type="compositionally biased region" description="Basic and acidic residues" evidence="1">
    <location>
        <begin position="74"/>
        <end position="83"/>
    </location>
</feature>
<evidence type="ECO:0000259" key="2">
    <source>
        <dbReference type="Pfam" id="PF13586"/>
    </source>
</evidence>
<dbReference type="RefSeq" id="WP_190211179.1">
    <property type="nucleotide sequence ID" value="NZ_BNBO01000012.1"/>
</dbReference>
<feature type="region of interest" description="Disordered" evidence="1">
    <location>
        <begin position="1"/>
        <end position="83"/>
    </location>
</feature>
<dbReference type="PANTHER" id="PTHR30007:SF1">
    <property type="entry name" value="BLR1914 PROTEIN"/>
    <property type="match status" value="1"/>
</dbReference>
<feature type="compositionally biased region" description="Basic residues" evidence="1">
    <location>
        <begin position="39"/>
        <end position="49"/>
    </location>
</feature>